<sequence length="664" mass="76360">MDEREFPSFDQSSTAADMWLIVPEIKPIDISIIVEMLSNKGVEIDDFGPVVTAGLEELKKPARIDQQAKRLATLFGITREERLHPLTGIFLEELYKKHDINTDSFRDELIAKPERRIAVIDRTVMASERDTEERYHKIDRRIKLNKANYFLNRIEEPSWRLQFRRYIERWISQALIYIDEAHLPVYGDPAKAAGWLRLMKESKFFYEEMLYLGAINLIKASYNVPPVQIYSPQFKGFSYFRLLDIFHNLGEEGLMEQWEIEQIGKKISRYTNKVQTTGFGRNANLIDQIAELAPLLEPGFGENNVENSIINFGSGMVQTAALVAGLREKLTVEVRLGDGHISIDAQSLAELSKDNELYQFTTTTDGKSVLSKNHKILTSEEMRLETSILDPNYNDYHIQADISEPLPKEAISKIELIRPTVAIATNSIIPHLSPEDQVKAMTSLLSTLKRQYSLVHISGGYIGVPSVVEGITAIMKIDRSKISLIPVYVNLGQGWQTESNMQVIHYPGAREASPNAPLTGISAESKICFHEDRLPFNGRLTQSTDFLKSTAEYLEKVELELRQKERFSLPHLKIHDEKTFGQWMEYIKKAYDFYSAKRKEKRIDKVTYMIIARDYFFYGIRPRKLYQIYLSHNPSNPLSRNAFDRGFLGYIRYSVLLQSKRGDM</sequence>
<evidence type="ECO:0000313" key="1">
    <source>
        <dbReference type="EMBL" id="KKT47614.1"/>
    </source>
</evidence>
<gene>
    <name evidence="1" type="ORF">UW37_C0005G0002</name>
</gene>
<reference evidence="1 2" key="1">
    <citation type="journal article" date="2015" name="Nature">
        <title>rRNA introns, odd ribosomes, and small enigmatic genomes across a large radiation of phyla.</title>
        <authorList>
            <person name="Brown C.T."/>
            <person name="Hug L.A."/>
            <person name="Thomas B.C."/>
            <person name="Sharon I."/>
            <person name="Castelle C.J."/>
            <person name="Singh A."/>
            <person name="Wilkins M.J."/>
            <person name="Williams K.H."/>
            <person name="Banfield J.F."/>
        </authorList>
    </citation>
    <scope>NUCLEOTIDE SEQUENCE [LARGE SCALE GENOMIC DNA]</scope>
</reference>
<dbReference type="EMBL" id="LCIB01000005">
    <property type="protein sequence ID" value="KKT47614.1"/>
    <property type="molecule type" value="Genomic_DNA"/>
</dbReference>
<dbReference type="AlphaFoldDB" id="A0A0G1KIC1"/>
<accession>A0A0G1KIC1</accession>
<dbReference type="Proteomes" id="UP000034063">
    <property type="component" value="Unassembled WGS sequence"/>
</dbReference>
<comment type="caution">
    <text evidence="1">The sequence shown here is derived from an EMBL/GenBank/DDBJ whole genome shotgun (WGS) entry which is preliminary data.</text>
</comment>
<organism evidence="1 2">
    <name type="scientific">Candidatus Gottesmanbacteria bacterium GW2011_GWA2_44_17</name>
    <dbReference type="NCBI Taxonomy" id="1618444"/>
    <lineage>
        <taxon>Bacteria</taxon>
        <taxon>Candidatus Gottesmaniibacteriota</taxon>
    </lineage>
</organism>
<proteinExistence type="predicted"/>
<protein>
    <submittedName>
        <fullName evidence="1">Uncharacterized protein</fullName>
    </submittedName>
</protein>
<name>A0A0G1KIC1_9BACT</name>
<evidence type="ECO:0000313" key="2">
    <source>
        <dbReference type="Proteomes" id="UP000034063"/>
    </source>
</evidence>